<dbReference type="GO" id="GO:0008777">
    <property type="term" value="F:acetylornithine deacetylase activity"/>
    <property type="evidence" value="ECO:0007669"/>
    <property type="project" value="TreeGrafter"/>
</dbReference>
<gene>
    <name evidence="11" type="ORF">MGEO_10705</name>
</gene>
<comment type="cofactor">
    <cofactor evidence="1">
        <name>Zn(2+)</name>
        <dbReference type="ChEBI" id="CHEBI:29105"/>
    </cofactor>
</comment>
<comment type="caution">
    <text evidence="11">The sequence shown here is derived from an EMBL/GenBank/DDBJ whole genome shotgun (WGS) entry which is preliminary data.</text>
</comment>
<dbReference type="Proteomes" id="UP000193926">
    <property type="component" value="Unassembled WGS sequence"/>
</dbReference>
<evidence type="ECO:0000259" key="10">
    <source>
        <dbReference type="Pfam" id="PF07687"/>
    </source>
</evidence>
<dbReference type="NCBIfam" id="NF005710">
    <property type="entry name" value="PRK07522.1"/>
    <property type="match status" value="1"/>
</dbReference>
<keyword evidence="3" id="KW-0963">Cytoplasm</keyword>
<evidence type="ECO:0000256" key="5">
    <source>
        <dbReference type="ARBA" id="ARBA00022605"/>
    </source>
</evidence>
<dbReference type="PANTHER" id="PTHR43808">
    <property type="entry name" value="ACETYLORNITHINE DEACETYLASE"/>
    <property type="match status" value="1"/>
</dbReference>
<keyword evidence="4" id="KW-0055">Arginine biosynthesis</keyword>
<dbReference type="InterPro" id="IPR036264">
    <property type="entry name" value="Bact_exopeptidase_dim_dom"/>
</dbReference>
<dbReference type="STRING" id="1123756.MGEO_10705"/>
<dbReference type="NCBIfam" id="TIGR01892">
    <property type="entry name" value="AcOrn-deacetyl"/>
    <property type="match status" value="1"/>
</dbReference>
<dbReference type="EMBL" id="JFKC01000008">
    <property type="protein sequence ID" value="OSQ50928.1"/>
    <property type="molecule type" value="Genomic_DNA"/>
</dbReference>
<dbReference type="GO" id="GO:0046872">
    <property type="term" value="F:metal ion binding"/>
    <property type="evidence" value="ECO:0007669"/>
    <property type="project" value="UniProtKB-KW"/>
</dbReference>
<accession>A0A1X4NL11</accession>
<dbReference type="CDD" id="cd03894">
    <property type="entry name" value="M20_ArgE"/>
    <property type="match status" value="1"/>
</dbReference>
<name>A0A1X4NL11_9RHOB</name>
<dbReference type="AlphaFoldDB" id="A0A1X4NL11"/>
<evidence type="ECO:0000256" key="4">
    <source>
        <dbReference type="ARBA" id="ARBA00022571"/>
    </source>
</evidence>
<dbReference type="InterPro" id="IPR002933">
    <property type="entry name" value="Peptidase_M20"/>
</dbReference>
<evidence type="ECO:0000256" key="2">
    <source>
        <dbReference type="ARBA" id="ARBA00005691"/>
    </source>
</evidence>
<dbReference type="InterPro" id="IPR011650">
    <property type="entry name" value="Peptidase_M20_dimer"/>
</dbReference>
<dbReference type="SUPFAM" id="SSF53187">
    <property type="entry name" value="Zn-dependent exopeptidases"/>
    <property type="match status" value="1"/>
</dbReference>
<evidence type="ECO:0000256" key="1">
    <source>
        <dbReference type="ARBA" id="ARBA00001947"/>
    </source>
</evidence>
<evidence type="ECO:0000313" key="11">
    <source>
        <dbReference type="EMBL" id="OSQ50928.1"/>
    </source>
</evidence>
<dbReference type="SUPFAM" id="SSF55031">
    <property type="entry name" value="Bacterial exopeptidase dimerisation domain"/>
    <property type="match status" value="1"/>
</dbReference>
<evidence type="ECO:0000256" key="8">
    <source>
        <dbReference type="ARBA" id="ARBA00022833"/>
    </source>
</evidence>
<dbReference type="GO" id="GO:0006526">
    <property type="term" value="P:L-arginine biosynthetic process"/>
    <property type="evidence" value="ECO:0007669"/>
    <property type="project" value="UniProtKB-KW"/>
</dbReference>
<dbReference type="InterPro" id="IPR001261">
    <property type="entry name" value="ArgE/DapE_CS"/>
</dbReference>
<keyword evidence="6" id="KW-0479">Metal-binding</keyword>
<organism evidence="11 12">
    <name type="scientific">Marivita geojedonensis</name>
    <dbReference type="NCBI Taxonomy" id="1123756"/>
    <lineage>
        <taxon>Bacteria</taxon>
        <taxon>Pseudomonadati</taxon>
        <taxon>Pseudomonadota</taxon>
        <taxon>Alphaproteobacteria</taxon>
        <taxon>Rhodobacterales</taxon>
        <taxon>Roseobacteraceae</taxon>
        <taxon>Marivita</taxon>
    </lineage>
</organism>
<sequence length="383" mass="41152">MLQRSTEILRDLIAFPTISADSNFEMILYMAGLLEEAGARCEVMSSACGTKANLFATLGPDRNGGILLSGHSDVVPVADQAWTHDPFEMIERDGLLYGRGTCDMKGFIAAALAMAPHFAKRIAERPMHFAFTYDEEVGCLGARQLADDLSARGLVPGIAIIGEPTEMRIIDGHKGCNEYSTHFNGLAGHGSLPDHGVNAVEYAVRYLNHLLGLKDALRARAPKNSPFDPPWTTVNVGALTGGVAHNVIAPSAQVDWEMRPVQTGDAEFVKESLQTYCETVLLPKMKEVHPGAMITTEVIGEVVGLMPTEDNEARRIVSELTGANSCDVVAFGTEAGLFQALGTDVVVCGPGSIEQAHKADEFLALEQLSQCLTMLERLGARLG</sequence>
<dbReference type="OrthoDB" id="9809784at2"/>
<dbReference type="PANTHER" id="PTHR43808:SF31">
    <property type="entry name" value="N-ACETYL-L-CITRULLINE DEACETYLASE"/>
    <property type="match status" value="1"/>
</dbReference>
<comment type="similarity">
    <text evidence="2">Belongs to the peptidase M20A family. ArgE subfamily.</text>
</comment>
<evidence type="ECO:0000256" key="6">
    <source>
        <dbReference type="ARBA" id="ARBA00022723"/>
    </source>
</evidence>
<dbReference type="PROSITE" id="PS00759">
    <property type="entry name" value="ARGE_DAPE_CPG2_2"/>
    <property type="match status" value="1"/>
</dbReference>
<dbReference type="InterPro" id="IPR010169">
    <property type="entry name" value="AcOrn-deacetyl"/>
</dbReference>
<dbReference type="Gene3D" id="3.40.630.10">
    <property type="entry name" value="Zn peptidases"/>
    <property type="match status" value="1"/>
</dbReference>
<protein>
    <submittedName>
        <fullName evidence="11">Acetylornithine deacetylase</fullName>
    </submittedName>
</protein>
<evidence type="ECO:0000256" key="3">
    <source>
        <dbReference type="ARBA" id="ARBA00022490"/>
    </source>
</evidence>
<keyword evidence="7" id="KW-0378">Hydrolase</keyword>
<dbReference type="Pfam" id="PF01546">
    <property type="entry name" value="Peptidase_M20"/>
    <property type="match status" value="1"/>
</dbReference>
<proteinExistence type="inferred from homology"/>
<dbReference type="PROSITE" id="PS00758">
    <property type="entry name" value="ARGE_DAPE_CPG2_1"/>
    <property type="match status" value="1"/>
</dbReference>
<evidence type="ECO:0000256" key="9">
    <source>
        <dbReference type="ARBA" id="ARBA00023285"/>
    </source>
</evidence>
<evidence type="ECO:0000313" key="12">
    <source>
        <dbReference type="Proteomes" id="UP000193926"/>
    </source>
</evidence>
<keyword evidence="8" id="KW-0862">Zinc</keyword>
<dbReference type="InterPro" id="IPR050072">
    <property type="entry name" value="Peptidase_M20A"/>
</dbReference>
<keyword evidence="12" id="KW-1185">Reference proteome</keyword>
<keyword evidence="9" id="KW-0170">Cobalt</keyword>
<feature type="domain" description="Peptidase M20 dimerisation" evidence="10">
    <location>
        <begin position="172"/>
        <end position="282"/>
    </location>
</feature>
<dbReference type="Pfam" id="PF07687">
    <property type="entry name" value="M20_dimer"/>
    <property type="match status" value="1"/>
</dbReference>
<dbReference type="Gene3D" id="3.30.70.360">
    <property type="match status" value="1"/>
</dbReference>
<reference evidence="11 12" key="1">
    <citation type="submission" date="2014-03" db="EMBL/GenBank/DDBJ databases">
        <title>The draft genome sequence of Marivita geojedonensis KCTC 23882.</title>
        <authorList>
            <person name="Lai Q."/>
            <person name="Shao Z."/>
        </authorList>
    </citation>
    <scope>NUCLEOTIDE SEQUENCE [LARGE SCALE GENOMIC DNA]</scope>
    <source>
        <strain evidence="11 12">DPG-138</strain>
    </source>
</reference>
<dbReference type="RefSeq" id="WP_085637148.1">
    <property type="nucleotide sequence ID" value="NZ_JFKC01000008.1"/>
</dbReference>
<evidence type="ECO:0000256" key="7">
    <source>
        <dbReference type="ARBA" id="ARBA00022801"/>
    </source>
</evidence>
<keyword evidence="5" id="KW-0028">Amino-acid biosynthesis</keyword>